<dbReference type="KEGG" id="ssam:E3D00_10255"/>
<dbReference type="AlphaFoldDB" id="A0A4Y6UMA2"/>
<name>A0A4Y6UMA2_9PROT</name>
<evidence type="ECO:0000313" key="2">
    <source>
        <dbReference type="Proteomes" id="UP000316313"/>
    </source>
</evidence>
<dbReference type="RefSeq" id="WP_141462293.1">
    <property type="nucleotide sequence ID" value="NZ_CP038141.1"/>
</dbReference>
<dbReference type="OrthoDB" id="7189469at2"/>
<dbReference type="Proteomes" id="UP000316313">
    <property type="component" value="Chromosome"/>
</dbReference>
<protein>
    <submittedName>
        <fullName evidence="1">DUF2497 domain-containing protein</fullName>
    </submittedName>
</protein>
<organism evidence="1 2">
    <name type="scientific">Swingsia samuiensis</name>
    <dbReference type="NCBI Taxonomy" id="1293412"/>
    <lineage>
        <taxon>Bacteria</taxon>
        <taxon>Pseudomonadati</taxon>
        <taxon>Pseudomonadota</taxon>
        <taxon>Alphaproteobacteria</taxon>
        <taxon>Acetobacterales</taxon>
        <taxon>Acetobacteraceae</taxon>
        <taxon>Swingsia</taxon>
    </lineage>
</organism>
<gene>
    <name evidence="1" type="ORF">E3D00_10255</name>
</gene>
<evidence type="ECO:0000313" key="1">
    <source>
        <dbReference type="EMBL" id="QDH17910.1"/>
    </source>
</evidence>
<proteinExistence type="predicted"/>
<keyword evidence="2" id="KW-1185">Reference proteome</keyword>
<reference evidence="1 2" key="1">
    <citation type="submission" date="2019-03" db="EMBL/GenBank/DDBJ databases">
        <title>The complete genome sequence of Swingsia samuiensis NBRC107927(T).</title>
        <authorList>
            <person name="Chua K.-O."/>
            <person name="Chan K.-G."/>
            <person name="See-Too W.-S."/>
        </authorList>
    </citation>
    <scope>NUCLEOTIDE SEQUENCE [LARGE SCALE GENOMIC DNA]</scope>
    <source>
        <strain evidence="1 2">AH83</strain>
    </source>
</reference>
<dbReference type="InterPro" id="IPR019632">
    <property type="entry name" value="DUF2497"/>
</dbReference>
<accession>A0A4Y6UMA2</accession>
<dbReference type="EMBL" id="CP038141">
    <property type="protein sequence ID" value="QDH17910.1"/>
    <property type="molecule type" value="Genomic_DNA"/>
</dbReference>
<dbReference type="Pfam" id="PF10691">
    <property type="entry name" value="DUF2497"/>
    <property type="match status" value="1"/>
</dbReference>
<sequence length="162" mass="18241">MSDPKTPIENKVSNDEHFGDFLHSIRRALNNDETLPSQAATNHMNETDMNNSEDFFLEPSMMVSKPDSVPNIEASKEEKKNIHLMDSLTQAAAEQSLNALHSAFNARTLAPDTIVSNNNSMTIEEMVRTEIRGMVRTWLDAHLPSLVEILVRAEIARLRPKD</sequence>